<organism evidence="2">
    <name type="scientific">Brachypodium distachyon</name>
    <name type="common">Purple false brome</name>
    <name type="synonym">Trachynia distachya</name>
    <dbReference type="NCBI Taxonomy" id="15368"/>
    <lineage>
        <taxon>Eukaryota</taxon>
        <taxon>Viridiplantae</taxon>
        <taxon>Streptophyta</taxon>
        <taxon>Embryophyta</taxon>
        <taxon>Tracheophyta</taxon>
        <taxon>Spermatophyta</taxon>
        <taxon>Magnoliopsida</taxon>
        <taxon>Liliopsida</taxon>
        <taxon>Poales</taxon>
        <taxon>Poaceae</taxon>
        <taxon>BOP clade</taxon>
        <taxon>Pooideae</taxon>
        <taxon>Stipodae</taxon>
        <taxon>Brachypodieae</taxon>
        <taxon>Brachypodium</taxon>
    </lineage>
</organism>
<dbReference type="SUPFAM" id="SSF81383">
    <property type="entry name" value="F-box domain"/>
    <property type="match status" value="1"/>
</dbReference>
<reference evidence="2 3" key="1">
    <citation type="journal article" date="2010" name="Nature">
        <title>Genome sequencing and analysis of the model grass Brachypodium distachyon.</title>
        <authorList>
            <consortium name="International Brachypodium Initiative"/>
        </authorList>
    </citation>
    <scope>NUCLEOTIDE SEQUENCE [LARGE SCALE GENOMIC DNA]</scope>
    <source>
        <strain evidence="2 3">Bd21</strain>
    </source>
</reference>
<evidence type="ECO:0000313" key="2">
    <source>
        <dbReference type="EMBL" id="KQK07631.1"/>
    </source>
</evidence>
<dbReference type="PANTHER" id="PTHR34709">
    <property type="entry name" value="OS10G0396666 PROTEIN"/>
    <property type="match status" value="1"/>
</dbReference>
<evidence type="ECO:0000256" key="1">
    <source>
        <dbReference type="SAM" id="MobiDB-lite"/>
    </source>
</evidence>
<evidence type="ECO:0000313" key="3">
    <source>
        <dbReference type="EnsemblPlants" id="KQK07631"/>
    </source>
</evidence>
<dbReference type="Proteomes" id="UP000008810">
    <property type="component" value="Chromosome 2"/>
</dbReference>
<dbReference type="InterPro" id="IPR055312">
    <property type="entry name" value="FBL15-like"/>
</dbReference>
<dbReference type="OrthoDB" id="693760at2759"/>
<dbReference type="EMBL" id="CM000881">
    <property type="protein sequence ID" value="KQK07631.1"/>
    <property type="molecule type" value="Genomic_DNA"/>
</dbReference>
<dbReference type="Gramene" id="KQK07631">
    <property type="protein sequence ID" value="KQK07631"/>
    <property type="gene ID" value="BRADI_2g36680v3"/>
</dbReference>
<evidence type="ECO:0008006" key="5">
    <source>
        <dbReference type="Google" id="ProtNLM"/>
    </source>
</evidence>
<keyword evidence="4" id="KW-1185">Reference proteome</keyword>
<reference evidence="2" key="2">
    <citation type="submission" date="2017-06" db="EMBL/GenBank/DDBJ databases">
        <title>WGS assembly of Brachypodium distachyon.</title>
        <authorList>
            <consortium name="The International Brachypodium Initiative"/>
            <person name="Lucas S."/>
            <person name="Harmon-Smith M."/>
            <person name="Lail K."/>
            <person name="Tice H."/>
            <person name="Grimwood J."/>
            <person name="Bruce D."/>
            <person name="Barry K."/>
            <person name="Shu S."/>
            <person name="Lindquist E."/>
            <person name="Wang M."/>
            <person name="Pitluck S."/>
            <person name="Vogel J.P."/>
            <person name="Garvin D.F."/>
            <person name="Mockler T.C."/>
            <person name="Schmutz J."/>
            <person name="Rokhsar D."/>
            <person name="Bevan M.W."/>
        </authorList>
    </citation>
    <scope>NUCLEOTIDE SEQUENCE</scope>
    <source>
        <strain evidence="2">Bd21</strain>
    </source>
</reference>
<name>A0A0Q3G8E0_BRADI</name>
<dbReference type="PANTHER" id="PTHR34709:SF52">
    <property type="entry name" value="OS07G0548100 PROTEIN"/>
    <property type="match status" value="1"/>
</dbReference>
<reference evidence="3" key="3">
    <citation type="submission" date="2018-08" db="UniProtKB">
        <authorList>
            <consortium name="EnsemblPlants"/>
        </authorList>
    </citation>
    <scope>IDENTIFICATION</scope>
    <source>
        <strain evidence="3">cv. Bd21</strain>
    </source>
</reference>
<sequence>MEHRGGEIAAKQPCLSTGGDGGSEDRLSALPDDVLIHILTISKLDAHFAGQTSVLSSRWRRLWPFLPELRFPVSSDPHRIRAALTAHEVSTLRFLVAGFRDATAESLVPWLPIATRRLSGDLILYNMAQRNQGERGGTLVLPCFEDATSFCLDLGHLGLSALNDGVFARLTDLCLARVHLHGPCMLGEVVSSPRCPSLRKLFVSDAWGLGNRAIHSDSLLEMEMKNLWQDSATGFGNLTIHSESLLKIKLVKLHGLQQLTVMAPSLKQLTVAACFASNGVILGPSRPVANISAPQLVSLDWRDAYDPSSVHVGEMTHLQQLGTNFFFGCNRLLRHFQHIRSLYLMLAYMPDIGDHQYLMEDITRLPDITFMGLGILSHGHSFGASVFHVLRLCIGVRKLSLTLVCPLLQEQTGCPSGCICGQPPNWKNEELSLNSLQEVELDSCQGTEHEAAPVKRLFD</sequence>
<gene>
    <name evidence="2" type="ORF">BRADI_2g36680v3</name>
</gene>
<dbReference type="InParanoid" id="A0A0Q3G8E0"/>
<dbReference type="InterPro" id="IPR036047">
    <property type="entry name" value="F-box-like_dom_sf"/>
</dbReference>
<dbReference type="EnsemblPlants" id="KQK07631">
    <property type="protein sequence ID" value="KQK07631"/>
    <property type="gene ID" value="BRADI_2g36680v3"/>
</dbReference>
<protein>
    <recommendedName>
        <fullName evidence="5">F-box domain-containing protein</fullName>
    </recommendedName>
</protein>
<feature type="region of interest" description="Disordered" evidence="1">
    <location>
        <begin position="1"/>
        <end position="23"/>
    </location>
</feature>
<dbReference type="AlphaFoldDB" id="A0A0Q3G8E0"/>
<evidence type="ECO:0000313" key="4">
    <source>
        <dbReference type="Proteomes" id="UP000008810"/>
    </source>
</evidence>
<proteinExistence type="predicted"/>
<accession>A0A0Q3G8E0</accession>